<name>A0A1G5I0R5_9FIRM</name>
<organism evidence="1 2">
    <name type="scientific">Alkaliphilus peptidifermentans DSM 18978</name>
    <dbReference type="NCBI Taxonomy" id="1120976"/>
    <lineage>
        <taxon>Bacteria</taxon>
        <taxon>Bacillati</taxon>
        <taxon>Bacillota</taxon>
        <taxon>Clostridia</taxon>
        <taxon>Peptostreptococcales</taxon>
        <taxon>Natronincolaceae</taxon>
        <taxon>Alkaliphilus</taxon>
    </lineage>
</organism>
<gene>
    <name evidence="1" type="ORF">SAMN03080606_02191</name>
</gene>
<proteinExistence type="predicted"/>
<keyword evidence="2" id="KW-1185">Reference proteome</keyword>
<dbReference type="OrthoDB" id="1729883at2"/>
<dbReference type="Proteomes" id="UP000198636">
    <property type="component" value="Unassembled WGS sequence"/>
</dbReference>
<evidence type="ECO:0000313" key="1">
    <source>
        <dbReference type="EMBL" id="SCY69577.1"/>
    </source>
</evidence>
<protein>
    <submittedName>
        <fullName evidence="1">Uncharacterized protein</fullName>
    </submittedName>
</protein>
<reference evidence="1 2" key="1">
    <citation type="submission" date="2016-10" db="EMBL/GenBank/DDBJ databases">
        <authorList>
            <person name="de Groot N.N."/>
        </authorList>
    </citation>
    <scope>NUCLEOTIDE SEQUENCE [LARGE SCALE GENOMIC DNA]</scope>
    <source>
        <strain evidence="1 2">DSM 18978</strain>
    </source>
</reference>
<dbReference type="STRING" id="1120976.SAMN03080606_02191"/>
<accession>A0A1G5I0R5</accession>
<sequence>MSWNIKILPGRNRYGYIKGEIDHFHWYALVHKDCVSFGIDPRSLEGGYGRISRLCIYKDIPMSSYTKRLIYANYKRKWDVFNSSYEDMIKYLVEYLERIYSIKLVK</sequence>
<dbReference type="RefSeq" id="WP_091543366.1">
    <property type="nucleotide sequence ID" value="NZ_FMUS01000013.1"/>
</dbReference>
<dbReference type="AlphaFoldDB" id="A0A1G5I0R5"/>
<evidence type="ECO:0000313" key="2">
    <source>
        <dbReference type="Proteomes" id="UP000198636"/>
    </source>
</evidence>
<dbReference type="EMBL" id="FMUS01000013">
    <property type="protein sequence ID" value="SCY69577.1"/>
    <property type="molecule type" value="Genomic_DNA"/>
</dbReference>